<evidence type="ECO:0000256" key="2">
    <source>
        <dbReference type="SAM" id="Phobius"/>
    </source>
</evidence>
<accession>A0A8K2A0J2</accession>
<evidence type="ECO:0000313" key="4">
    <source>
        <dbReference type="Proteomes" id="UP000607397"/>
    </source>
</evidence>
<name>A0A8K2A0J2_9CYAN</name>
<feature type="compositionally biased region" description="Polar residues" evidence="1">
    <location>
        <begin position="1"/>
        <end position="14"/>
    </location>
</feature>
<keyword evidence="4" id="KW-1185">Reference proteome</keyword>
<feature type="region of interest" description="Disordered" evidence="1">
    <location>
        <begin position="1"/>
        <end position="23"/>
    </location>
</feature>
<feature type="compositionally biased region" description="Low complexity" evidence="1">
    <location>
        <begin position="88"/>
        <end position="98"/>
    </location>
</feature>
<organism evidence="3 4">
    <name type="scientific">Petrachloros mirabilis ULC683</name>
    <dbReference type="NCBI Taxonomy" id="2781853"/>
    <lineage>
        <taxon>Bacteria</taxon>
        <taxon>Bacillati</taxon>
        <taxon>Cyanobacteriota</taxon>
        <taxon>Cyanophyceae</taxon>
        <taxon>Synechococcales</taxon>
        <taxon>Petrachlorosaceae</taxon>
        <taxon>Petrachloros</taxon>
        <taxon>Petrachloros mirabilis</taxon>
    </lineage>
</organism>
<dbReference type="AlphaFoldDB" id="A0A8K2A0J2"/>
<reference evidence="3" key="1">
    <citation type="submission" date="2019-12" db="EMBL/GenBank/DDBJ databases">
        <title>High-Quality draft genome sequences of three cyanobacteria isolated from the limestone walls of the Old Cathedral of Coimbra.</title>
        <authorList>
            <person name="Tiago I."/>
            <person name="Soares F."/>
            <person name="Portugal A."/>
        </authorList>
    </citation>
    <scope>NUCLEOTIDE SEQUENCE [LARGE SCALE GENOMIC DNA]</scope>
    <source>
        <strain evidence="3">C</strain>
    </source>
</reference>
<evidence type="ECO:0000313" key="3">
    <source>
        <dbReference type="EMBL" id="NCJ07343.1"/>
    </source>
</evidence>
<proteinExistence type="predicted"/>
<keyword evidence="2" id="KW-0472">Membrane</keyword>
<sequence>MKTDNSGLETSLEQSPDLEPQPLSWVVKPAPRAKSPAPLPSSGRLWAVLILLVSVGLHALALWIPFGQEQSLEEAPDEEEAIALTQLTPSEPESAEAIPTPPPEAPRATPPVPTARPQAPQPSRTIPAVASVTPVTNPVTPGRSEAAGAKPETDLFLTEFPRYPGAKPGVLGLPDAYAAFSQNTEAALNPVANFFETELQAKGYTLQDLSEQASRRVYLVSKGDTRQYLTLISNPEGAGTNILLSPKELPEDLGSANIISQEELDFYSDLPIPTINNEEWQRLSEPSFLLAQPDAFVAEIDPENFVERLRPGIQRALVATQHPDSQALFAELQTRFQVAYFTIEPSGNYGGGQLYKITRDGVTGYLSLVPTQDGTGTAIFVWNRAPV</sequence>
<feature type="compositionally biased region" description="Pro residues" evidence="1">
    <location>
        <begin position="99"/>
        <end position="114"/>
    </location>
</feature>
<comment type="caution">
    <text evidence="3">The sequence shown here is derived from an EMBL/GenBank/DDBJ whole genome shotgun (WGS) entry which is preliminary data.</text>
</comment>
<evidence type="ECO:0000256" key="1">
    <source>
        <dbReference type="SAM" id="MobiDB-lite"/>
    </source>
</evidence>
<feature type="region of interest" description="Disordered" evidence="1">
    <location>
        <begin position="86"/>
        <end position="148"/>
    </location>
</feature>
<gene>
    <name evidence="3" type="ORF">GS597_12660</name>
</gene>
<keyword evidence="2" id="KW-0812">Transmembrane</keyword>
<dbReference type="RefSeq" id="WP_161825817.1">
    <property type="nucleotide sequence ID" value="NZ_WVIC01000024.1"/>
</dbReference>
<keyword evidence="2" id="KW-1133">Transmembrane helix</keyword>
<dbReference type="Proteomes" id="UP000607397">
    <property type="component" value="Unassembled WGS sequence"/>
</dbReference>
<protein>
    <submittedName>
        <fullName evidence="3">Uncharacterized protein</fullName>
    </submittedName>
</protein>
<dbReference type="EMBL" id="WVIC01000024">
    <property type="protein sequence ID" value="NCJ07343.1"/>
    <property type="molecule type" value="Genomic_DNA"/>
</dbReference>
<feature type="transmembrane region" description="Helical" evidence="2">
    <location>
        <begin position="45"/>
        <end position="64"/>
    </location>
</feature>